<protein>
    <submittedName>
        <fullName evidence="2">Protein Wnt-8b</fullName>
    </submittedName>
</protein>
<keyword evidence="3" id="KW-1185">Reference proteome</keyword>
<evidence type="ECO:0000313" key="3">
    <source>
        <dbReference type="Proteomes" id="UP000727407"/>
    </source>
</evidence>
<feature type="compositionally biased region" description="Basic and acidic residues" evidence="1">
    <location>
        <begin position="1"/>
        <end position="19"/>
    </location>
</feature>
<sequence length="111" mass="13057">ASHVCKMDRRGKNRTDAQNRKRKKENGKQCLKMRTAMSKWIKRDCANEITSLFSKYNHFNALYMSAHKKDEKDEEYREKANKSRAGEENSHEDEEDNEAMIEKELSAGEEN</sequence>
<feature type="compositionally biased region" description="Basic and acidic residues" evidence="1">
    <location>
        <begin position="67"/>
        <end position="89"/>
    </location>
</feature>
<dbReference type="Proteomes" id="UP000727407">
    <property type="component" value="Unassembled WGS sequence"/>
</dbReference>
<organism evidence="2 3">
    <name type="scientific">Clarias magur</name>
    <name type="common">Asian catfish</name>
    <name type="synonym">Macropteronotus magur</name>
    <dbReference type="NCBI Taxonomy" id="1594786"/>
    <lineage>
        <taxon>Eukaryota</taxon>
        <taxon>Metazoa</taxon>
        <taxon>Chordata</taxon>
        <taxon>Craniata</taxon>
        <taxon>Vertebrata</taxon>
        <taxon>Euteleostomi</taxon>
        <taxon>Actinopterygii</taxon>
        <taxon>Neopterygii</taxon>
        <taxon>Teleostei</taxon>
        <taxon>Ostariophysi</taxon>
        <taxon>Siluriformes</taxon>
        <taxon>Clariidae</taxon>
        <taxon>Clarias</taxon>
    </lineage>
</organism>
<dbReference type="EMBL" id="QNUK01000302">
    <property type="protein sequence ID" value="KAF5895860.1"/>
    <property type="molecule type" value="Genomic_DNA"/>
</dbReference>
<feature type="non-terminal residue" evidence="2">
    <location>
        <position position="1"/>
    </location>
</feature>
<proteinExistence type="predicted"/>
<dbReference type="AlphaFoldDB" id="A0A8J4XCM7"/>
<comment type="caution">
    <text evidence="2">The sequence shown here is derived from an EMBL/GenBank/DDBJ whole genome shotgun (WGS) entry which is preliminary data.</text>
</comment>
<evidence type="ECO:0000256" key="1">
    <source>
        <dbReference type="SAM" id="MobiDB-lite"/>
    </source>
</evidence>
<feature type="region of interest" description="Disordered" evidence="1">
    <location>
        <begin position="1"/>
        <end position="27"/>
    </location>
</feature>
<feature type="non-terminal residue" evidence="2">
    <location>
        <position position="111"/>
    </location>
</feature>
<feature type="region of interest" description="Disordered" evidence="1">
    <location>
        <begin position="67"/>
        <end position="111"/>
    </location>
</feature>
<gene>
    <name evidence="2" type="primary">wnt8b</name>
    <name evidence="2" type="ORF">DAT39_014435</name>
</gene>
<evidence type="ECO:0000313" key="2">
    <source>
        <dbReference type="EMBL" id="KAF5895860.1"/>
    </source>
</evidence>
<name>A0A8J4XCM7_CLAMG</name>
<feature type="compositionally biased region" description="Basic and acidic residues" evidence="1">
    <location>
        <begin position="100"/>
        <end position="111"/>
    </location>
</feature>
<feature type="compositionally biased region" description="Acidic residues" evidence="1">
    <location>
        <begin position="90"/>
        <end position="99"/>
    </location>
</feature>
<accession>A0A8J4XCM7</accession>
<reference evidence="2" key="1">
    <citation type="submission" date="2020-07" db="EMBL/GenBank/DDBJ databases">
        <title>Clarias magur genome sequencing, assembly and annotation.</title>
        <authorList>
            <person name="Kushwaha B."/>
            <person name="Kumar R."/>
            <person name="Das P."/>
            <person name="Joshi C.G."/>
            <person name="Kumar D."/>
            <person name="Nagpure N.S."/>
            <person name="Pandey M."/>
            <person name="Agarwal S."/>
            <person name="Srivastava S."/>
            <person name="Singh M."/>
            <person name="Sahoo L."/>
            <person name="Jayasankar P."/>
            <person name="Meher P.K."/>
            <person name="Koringa P.G."/>
            <person name="Iquebal M.A."/>
            <person name="Das S.P."/>
            <person name="Bit A."/>
            <person name="Patnaik S."/>
            <person name="Patel N."/>
            <person name="Shah T.M."/>
            <person name="Hinsu A."/>
            <person name="Jena J.K."/>
        </authorList>
    </citation>
    <scope>NUCLEOTIDE SEQUENCE</scope>
    <source>
        <strain evidence="2">CIFAMagur01</strain>
        <tissue evidence="2">Testis</tissue>
    </source>
</reference>